<dbReference type="GO" id="GO:0000323">
    <property type="term" value="C:lytic vacuole"/>
    <property type="evidence" value="ECO:0007669"/>
    <property type="project" value="TreeGrafter"/>
</dbReference>
<evidence type="ECO:0000313" key="6">
    <source>
        <dbReference type="EMBL" id="PWN92984.1"/>
    </source>
</evidence>
<dbReference type="Pfam" id="PF10186">
    <property type="entry name" value="ATG14"/>
    <property type="match status" value="1"/>
</dbReference>
<dbReference type="STRING" id="215250.A0A316YW37"/>
<evidence type="ECO:0000256" key="2">
    <source>
        <dbReference type="ARBA" id="ARBA00013807"/>
    </source>
</evidence>
<feature type="compositionally biased region" description="Basic and acidic residues" evidence="5">
    <location>
        <begin position="15"/>
        <end position="24"/>
    </location>
</feature>
<reference evidence="6 7" key="1">
    <citation type="journal article" date="2018" name="Mol. Biol. Evol.">
        <title>Broad Genomic Sampling Reveals a Smut Pathogenic Ancestry of the Fungal Clade Ustilaginomycotina.</title>
        <authorList>
            <person name="Kijpornyongpan T."/>
            <person name="Mondo S.J."/>
            <person name="Barry K."/>
            <person name="Sandor L."/>
            <person name="Lee J."/>
            <person name="Lipzen A."/>
            <person name="Pangilinan J."/>
            <person name="LaButti K."/>
            <person name="Hainaut M."/>
            <person name="Henrissat B."/>
            <person name="Grigoriev I.V."/>
            <person name="Spatafora J.W."/>
            <person name="Aime M.C."/>
        </authorList>
    </citation>
    <scope>NUCLEOTIDE SEQUENCE [LARGE SCALE GENOMIC DNA]</scope>
    <source>
        <strain evidence="6 7">MCA 4198</strain>
    </source>
</reference>
<evidence type="ECO:0000256" key="3">
    <source>
        <dbReference type="ARBA" id="ARBA00023054"/>
    </source>
</evidence>
<dbReference type="PANTHER" id="PTHR15157">
    <property type="entry name" value="UV RADIATION RESISTANCE-ASSOCIATED GENE PROTEIN"/>
    <property type="match status" value="1"/>
</dbReference>
<accession>A0A316YW37</accession>
<dbReference type="GeneID" id="37042250"/>
<gene>
    <name evidence="6" type="ORF">FA10DRAFT_263707</name>
</gene>
<dbReference type="InterPro" id="IPR018791">
    <property type="entry name" value="UV_resistance/autophagy_Atg14"/>
</dbReference>
<feature type="compositionally biased region" description="Low complexity" evidence="5">
    <location>
        <begin position="92"/>
        <end position="107"/>
    </location>
</feature>
<dbReference type="GO" id="GO:0035493">
    <property type="term" value="P:SNARE complex assembly"/>
    <property type="evidence" value="ECO:0007669"/>
    <property type="project" value="TreeGrafter"/>
</dbReference>
<evidence type="ECO:0000256" key="5">
    <source>
        <dbReference type="SAM" id="MobiDB-lite"/>
    </source>
</evidence>
<evidence type="ECO:0000256" key="1">
    <source>
        <dbReference type="ARBA" id="ARBA00009574"/>
    </source>
</evidence>
<dbReference type="AlphaFoldDB" id="A0A316YW37"/>
<feature type="region of interest" description="Disordered" evidence="5">
    <location>
        <begin position="1"/>
        <end position="24"/>
    </location>
</feature>
<feature type="region of interest" description="Disordered" evidence="5">
    <location>
        <begin position="60"/>
        <end position="147"/>
    </location>
</feature>
<feature type="compositionally biased region" description="Low complexity" evidence="5">
    <location>
        <begin position="814"/>
        <end position="835"/>
    </location>
</feature>
<feature type="compositionally biased region" description="Acidic residues" evidence="5">
    <location>
        <begin position="110"/>
        <end position="119"/>
    </location>
</feature>
<organism evidence="6 7">
    <name type="scientific">Acaromyces ingoldii</name>
    <dbReference type="NCBI Taxonomy" id="215250"/>
    <lineage>
        <taxon>Eukaryota</taxon>
        <taxon>Fungi</taxon>
        <taxon>Dikarya</taxon>
        <taxon>Basidiomycota</taxon>
        <taxon>Ustilaginomycotina</taxon>
        <taxon>Exobasidiomycetes</taxon>
        <taxon>Exobasidiales</taxon>
        <taxon>Cryptobasidiaceae</taxon>
        <taxon>Acaromyces</taxon>
    </lineage>
</organism>
<dbReference type="EMBL" id="KZ819634">
    <property type="protein sequence ID" value="PWN92984.1"/>
    <property type="molecule type" value="Genomic_DNA"/>
</dbReference>
<dbReference type="OrthoDB" id="72772at2759"/>
<dbReference type="GO" id="GO:0032991">
    <property type="term" value="C:protein-containing complex"/>
    <property type="evidence" value="ECO:0007669"/>
    <property type="project" value="UniProtKB-ARBA"/>
</dbReference>
<feature type="coiled-coil region" evidence="4">
    <location>
        <begin position="453"/>
        <end position="491"/>
    </location>
</feature>
<feature type="region of interest" description="Disordered" evidence="5">
    <location>
        <begin position="685"/>
        <end position="842"/>
    </location>
</feature>
<name>A0A316YW37_9BASI</name>
<sequence>MAHSRHASTSASPGERQEQIAYDRPRLRHLTTVLVRNLRGAPAKDSLQDLLVLTPHRPVARRRTSTASFSSISTNATLRRTPSSKSVRRARSTGGRARASSVSSKRTLGAEDEEIEGNDDVASRVKEEGDDGEGQEEYKEEASTPNLWTATWDAPRLRRLLEQRESQCFVSLSPASGAGERIFATSASTDAGLHHAWGRAPSSCQAPFGIVPALDFCSSVEQDEVGSLDEVMVTLWAKAADKTAAGEKGKGRDAPAYVSEGQEAAQGWTKVWQRRVKLSSLKSIQADQLASPSLQLPDNVVLLGLESPLAQVLADRTSDDQQAVKAPETEAAAVAVAKQQPQRRVTDTQICYYIVDSPTPLAPVDGGHGQEDPERTEADIKTAKAEIRQKLKVGALVRGYEVEDVLQLLQLQREVTLVLTQLDEARKRSDQRLLANDGPLQMQLRRDEDEEHVKMLKSDRDNEQEAAKEARRLLAQRREALNRRRARLETARRVQATQRRAFEESQSHLTTLEKELDDVGDQTHFRRGTLLRHLELIYPIDLVDGSLLLFSIVAIPLPNRTPDEEERVSKSKSAASLVDDDSLSSALGLVGQLVSLLSVYLETPVHYPIATAGSRAVVEDGISVMSGPRAFPLYQRGVEQYRFEYACFLVNKDVEQMMNAHGITVLDIRHTLPNLKNLLVTLTASSSPSASKRKNNEGGRGASRGPVVTGSGIDGRSFMRMSHLERPPRKQETISLLPSSNPATLGKGPPPAMDKTATTNGGVGSAVAASQASQARESHEKSSSTASSGWNLGMSLIWGSGASSRQQPHPPPASTTTTGDDGPGAASAATAAIPTVRSLGRS</sequence>
<dbReference type="Proteomes" id="UP000245768">
    <property type="component" value="Unassembled WGS sequence"/>
</dbReference>
<comment type="similarity">
    <text evidence="1">Belongs to the ATG14 family.</text>
</comment>
<feature type="compositionally biased region" description="Basic and acidic residues" evidence="5">
    <location>
        <begin position="722"/>
        <end position="732"/>
    </location>
</feature>
<evidence type="ECO:0000313" key="7">
    <source>
        <dbReference type="Proteomes" id="UP000245768"/>
    </source>
</evidence>
<dbReference type="GO" id="GO:0000149">
    <property type="term" value="F:SNARE binding"/>
    <property type="evidence" value="ECO:0007669"/>
    <property type="project" value="TreeGrafter"/>
</dbReference>
<keyword evidence="7" id="KW-1185">Reference proteome</keyword>
<evidence type="ECO:0000256" key="4">
    <source>
        <dbReference type="SAM" id="Coils"/>
    </source>
</evidence>
<proteinExistence type="inferred from homology"/>
<dbReference type="PANTHER" id="PTHR15157:SF5">
    <property type="entry name" value="UV RADIATION RESISTANCE-ASSOCIATED GENE PROTEIN"/>
    <property type="match status" value="1"/>
</dbReference>
<keyword evidence="3 4" id="KW-0175">Coiled coil</keyword>
<feature type="compositionally biased region" description="Polar residues" evidence="5">
    <location>
        <begin position="733"/>
        <end position="743"/>
    </location>
</feature>
<dbReference type="InParanoid" id="A0A316YW37"/>
<dbReference type="GO" id="GO:0005768">
    <property type="term" value="C:endosome"/>
    <property type="evidence" value="ECO:0007669"/>
    <property type="project" value="TreeGrafter"/>
</dbReference>
<dbReference type="RefSeq" id="XP_025380182.1">
    <property type="nucleotide sequence ID" value="XM_025520334.1"/>
</dbReference>
<feature type="compositionally biased region" description="Low complexity" evidence="5">
    <location>
        <begin position="765"/>
        <end position="775"/>
    </location>
</feature>
<protein>
    <recommendedName>
        <fullName evidence="2">Autophagy-related protein 14</fullName>
    </recommendedName>
</protein>
<feature type="compositionally biased region" description="Low complexity" evidence="5">
    <location>
        <begin position="65"/>
        <end position="77"/>
    </location>
</feature>